<accession>A0A6J4TS49</accession>
<reference evidence="1" key="1">
    <citation type="submission" date="2020-02" db="EMBL/GenBank/DDBJ databases">
        <authorList>
            <person name="Meier V. D."/>
        </authorList>
    </citation>
    <scope>NUCLEOTIDE SEQUENCE</scope>
    <source>
        <strain evidence="1">AVDCRST_MAG96</strain>
    </source>
</reference>
<evidence type="ECO:0000313" key="1">
    <source>
        <dbReference type="EMBL" id="CAA9530547.1"/>
    </source>
</evidence>
<proteinExistence type="predicted"/>
<organism evidence="1">
    <name type="scientific">uncultured Segetibacter sp</name>
    <dbReference type="NCBI Taxonomy" id="481133"/>
    <lineage>
        <taxon>Bacteria</taxon>
        <taxon>Pseudomonadati</taxon>
        <taxon>Bacteroidota</taxon>
        <taxon>Chitinophagia</taxon>
        <taxon>Chitinophagales</taxon>
        <taxon>Chitinophagaceae</taxon>
        <taxon>Segetibacter</taxon>
        <taxon>environmental samples</taxon>
    </lineage>
</organism>
<sequence>MKIIESSTIAIVRVGAYVLGNPKLKLLKIHYKQLRLIPWHF</sequence>
<dbReference type="AlphaFoldDB" id="A0A6J4TS49"/>
<gene>
    <name evidence="1" type="ORF">AVDCRST_MAG96-3525</name>
</gene>
<name>A0A6J4TS49_9BACT</name>
<dbReference type="EMBL" id="CADCVN010001378">
    <property type="protein sequence ID" value="CAA9530547.1"/>
    <property type="molecule type" value="Genomic_DNA"/>
</dbReference>
<protein>
    <submittedName>
        <fullName evidence="1">Uncharacterized protein</fullName>
    </submittedName>
</protein>